<reference evidence="2 3" key="1">
    <citation type="submission" date="2016-08" db="EMBL/GenBank/DDBJ databases">
        <authorList>
            <person name="Seilhamer J.J."/>
        </authorList>
    </citation>
    <scope>NUCLEOTIDE SEQUENCE [LARGE SCALE GENOMIC DNA]</scope>
    <source>
        <strain evidence="2 3">P1-7</strain>
    </source>
</reference>
<accession>A0A1C3W820</accession>
<dbReference type="EMBL" id="FMAF01000009">
    <property type="protein sequence ID" value="SCB36031.1"/>
    <property type="molecule type" value="Genomic_DNA"/>
</dbReference>
<proteinExistence type="predicted"/>
<evidence type="ECO:0000256" key="1">
    <source>
        <dbReference type="SAM" id="MobiDB-lite"/>
    </source>
</evidence>
<dbReference type="Proteomes" id="UP000199205">
    <property type="component" value="Unassembled WGS sequence"/>
</dbReference>
<protein>
    <submittedName>
        <fullName evidence="2">Uncharacterized protein</fullName>
    </submittedName>
</protein>
<feature type="region of interest" description="Disordered" evidence="1">
    <location>
        <begin position="54"/>
        <end position="79"/>
    </location>
</feature>
<sequence length="79" mass="8641">MGRRANIAGSVVEDQVLEVDQFPVDPQRGAGVGELGAFEEARADRRTRDALVETGERDAGVESRSYQGTHADFREIVSH</sequence>
<evidence type="ECO:0000313" key="2">
    <source>
        <dbReference type="EMBL" id="SCB36031.1"/>
    </source>
</evidence>
<dbReference type="AlphaFoldDB" id="A0A1C3W820"/>
<name>A0A1C3W820_9HYPH</name>
<organism evidence="2 3">
    <name type="scientific">Rhizobium lusitanum</name>
    <dbReference type="NCBI Taxonomy" id="293958"/>
    <lineage>
        <taxon>Bacteria</taxon>
        <taxon>Pseudomonadati</taxon>
        <taxon>Pseudomonadota</taxon>
        <taxon>Alphaproteobacteria</taxon>
        <taxon>Hyphomicrobiales</taxon>
        <taxon>Rhizobiaceae</taxon>
        <taxon>Rhizobium/Agrobacterium group</taxon>
        <taxon>Rhizobium</taxon>
    </lineage>
</organism>
<gene>
    <name evidence="2" type="ORF">GA0061101_1094</name>
</gene>
<evidence type="ECO:0000313" key="3">
    <source>
        <dbReference type="Proteomes" id="UP000199205"/>
    </source>
</evidence>